<dbReference type="Proteomes" id="UP000271624">
    <property type="component" value="Unassembled WGS sequence"/>
</dbReference>
<name>A0A3S1ARM2_9CYAN</name>
<evidence type="ECO:0000313" key="2">
    <source>
        <dbReference type="EMBL" id="RUT09537.1"/>
    </source>
</evidence>
<reference evidence="2" key="2">
    <citation type="journal article" date="2019" name="Genome Biol. Evol.">
        <title>Day and night: Metabolic profiles and evolutionary relationships of six axenic non-marine cyanobacteria.</title>
        <authorList>
            <person name="Will S.E."/>
            <person name="Henke P."/>
            <person name="Boedeker C."/>
            <person name="Huang S."/>
            <person name="Brinkmann H."/>
            <person name="Rohde M."/>
            <person name="Jarek M."/>
            <person name="Friedl T."/>
            <person name="Seufert S."/>
            <person name="Schumacher M."/>
            <person name="Overmann J."/>
            <person name="Neumann-Schaal M."/>
            <person name="Petersen J."/>
        </authorList>
    </citation>
    <scope>NUCLEOTIDE SEQUENCE [LARGE SCALE GENOMIC DNA]</scope>
    <source>
        <strain evidence="2">PCC 7102</strain>
    </source>
</reference>
<organism evidence="2 3">
    <name type="scientific">Dulcicalothrix desertica PCC 7102</name>
    <dbReference type="NCBI Taxonomy" id="232991"/>
    <lineage>
        <taxon>Bacteria</taxon>
        <taxon>Bacillati</taxon>
        <taxon>Cyanobacteriota</taxon>
        <taxon>Cyanophyceae</taxon>
        <taxon>Nostocales</taxon>
        <taxon>Calotrichaceae</taxon>
        <taxon>Dulcicalothrix</taxon>
    </lineage>
</organism>
<feature type="domain" description="VapC50 C-terminal" evidence="1">
    <location>
        <begin position="76"/>
        <end position="128"/>
    </location>
</feature>
<gene>
    <name evidence="2" type="ORF">DSM106972_000310</name>
</gene>
<proteinExistence type="predicted"/>
<dbReference type="Pfam" id="PF26343">
    <property type="entry name" value="VapC50_C"/>
    <property type="match status" value="1"/>
</dbReference>
<sequence>MDEVTADRFRAALIKGFFHALVEAPVSLEEKMENHPKDRHVLAAAVHAKVDVIVTSNLKDFPASSLAPWNMEVMHPDDFLNYLCNENGDDVLYDLISTQIAGYKKPPMTFLEFLSNFENEQPKFASRILIYAYSYEVEKFAINALASVTNAGKGQRVLSGNRYKISETNNEISIIEKSTKREVFRSCSDGFIGNLKVKDIEIFQEALKQLNEEGYS</sequence>
<evidence type="ECO:0000313" key="3">
    <source>
        <dbReference type="Proteomes" id="UP000271624"/>
    </source>
</evidence>
<protein>
    <recommendedName>
        <fullName evidence="1">VapC50 C-terminal domain-containing protein</fullName>
    </recommendedName>
</protein>
<dbReference type="AlphaFoldDB" id="A0A3S1ARM2"/>
<dbReference type="EMBL" id="RSCL01000001">
    <property type="protein sequence ID" value="RUT09537.1"/>
    <property type="molecule type" value="Genomic_DNA"/>
</dbReference>
<dbReference type="InterPro" id="IPR058652">
    <property type="entry name" value="VapC50_C"/>
</dbReference>
<comment type="caution">
    <text evidence="2">The sequence shown here is derived from an EMBL/GenBank/DDBJ whole genome shotgun (WGS) entry which is preliminary data.</text>
</comment>
<accession>A0A3S1ARM2</accession>
<reference evidence="2" key="1">
    <citation type="submission" date="2018-12" db="EMBL/GenBank/DDBJ databases">
        <authorList>
            <person name="Will S."/>
            <person name="Neumann-Schaal M."/>
            <person name="Henke P."/>
        </authorList>
    </citation>
    <scope>NUCLEOTIDE SEQUENCE</scope>
    <source>
        <strain evidence="2">PCC 7102</strain>
    </source>
</reference>
<keyword evidence="3" id="KW-1185">Reference proteome</keyword>
<evidence type="ECO:0000259" key="1">
    <source>
        <dbReference type="Pfam" id="PF26343"/>
    </source>
</evidence>